<organism evidence="1 2">
    <name type="scientific">Bizionia argentinensis JUB59</name>
    <dbReference type="NCBI Taxonomy" id="1046627"/>
    <lineage>
        <taxon>Bacteria</taxon>
        <taxon>Pseudomonadati</taxon>
        <taxon>Bacteroidota</taxon>
        <taxon>Flavobacteriia</taxon>
        <taxon>Flavobacteriales</taxon>
        <taxon>Flavobacteriaceae</taxon>
        <taxon>Bizionia</taxon>
    </lineage>
</organism>
<dbReference type="STRING" id="1046627.BZARG_3072"/>
<evidence type="ECO:0000313" key="2">
    <source>
        <dbReference type="Proteomes" id="UP000003730"/>
    </source>
</evidence>
<evidence type="ECO:0000313" key="1">
    <source>
        <dbReference type="EMBL" id="EGV43088.2"/>
    </source>
</evidence>
<dbReference type="AlphaFoldDB" id="G2EEP9"/>
<gene>
    <name evidence="1" type="ORF">BZARG_3072</name>
</gene>
<protein>
    <submittedName>
        <fullName evidence="1">Uncharacterized protein</fullName>
    </submittedName>
</protein>
<name>G2EEP9_9FLAO</name>
<keyword evidence="2" id="KW-1185">Reference proteome</keyword>
<dbReference type="OrthoDB" id="1350307at2"/>
<sequence length="126" mass="14882">MKSYTYFDGEKTFEVKDTFQGSLSGEYDVFNKSFVQVGLDKIELIKNSRTLSDFKNLYFNEEELKNLSIVFEMNMVQENSKYYLKVKGHYHGFKIVENETLIVIYSLEGTKAPEYMFIYGVWKKTN</sequence>
<comment type="caution">
    <text evidence="1">The sequence shown here is derived from an EMBL/GenBank/DDBJ whole genome shotgun (WGS) entry which is preliminary data.</text>
</comment>
<dbReference type="EMBL" id="AFXZ01000035">
    <property type="protein sequence ID" value="EGV43088.2"/>
    <property type="molecule type" value="Genomic_DNA"/>
</dbReference>
<dbReference type="Proteomes" id="UP000003730">
    <property type="component" value="Unassembled WGS sequence"/>
</dbReference>
<proteinExistence type="predicted"/>
<reference evidence="1 2" key="1">
    <citation type="journal article" date="2008" name="Int. J. Syst. Evol. Microbiol.">
        <title>Bizionia argentinensis sp. nov., isolated from surface marine water in Antarctica.</title>
        <authorList>
            <person name="Bercovich A."/>
            <person name="Vazquez S.C."/>
            <person name="Yankilevich P."/>
            <person name="Coria S.H."/>
            <person name="Foti M."/>
            <person name="Hernandez E."/>
            <person name="Vidal A."/>
            <person name="Ruberto L."/>
            <person name="Melo C."/>
            <person name="Marenssi S."/>
            <person name="Criscuolo M."/>
            <person name="Memoli M."/>
            <person name="Arguelles M."/>
            <person name="Mac Cormack W.P."/>
        </authorList>
    </citation>
    <scope>NUCLEOTIDE SEQUENCE [LARGE SCALE GENOMIC DNA]</scope>
    <source>
        <strain evidence="1 2">JUB59</strain>
    </source>
</reference>
<accession>G2EEP9</accession>
<dbReference type="eggNOG" id="ENOG502ZVU5">
    <property type="taxonomic scope" value="Bacteria"/>
</dbReference>